<dbReference type="Gene3D" id="1.10.490.10">
    <property type="entry name" value="Globins"/>
    <property type="match status" value="1"/>
</dbReference>
<dbReference type="Pfam" id="PF01152">
    <property type="entry name" value="Bac_globin"/>
    <property type="match status" value="1"/>
</dbReference>
<dbReference type="InterPro" id="IPR009050">
    <property type="entry name" value="Globin-like_sf"/>
</dbReference>
<evidence type="ECO:0000256" key="4">
    <source>
        <dbReference type="ARBA" id="ARBA00023004"/>
    </source>
</evidence>
<proteinExistence type="predicted"/>
<feature type="binding site" description="distal binding residue" evidence="5">
    <location>
        <position position="64"/>
    </location>
    <ligand>
        <name>heme</name>
        <dbReference type="ChEBI" id="CHEBI:30413"/>
    </ligand>
    <ligandPart>
        <name>Fe</name>
        <dbReference type="ChEBI" id="CHEBI:18248"/>
    </ligandPart>
</feature>
<evidence type="ECO:0008006" key="9">
    <source>
        <dbReference type="Google" id="ProtNLM"/>
    </source>
</evidence>
<dbReference type="GO" id="GO:0019825">
    <property type="term" value="F:oxygen binding"/>
    <property type="evidence" value="ECO:0007669"/>
    <property type="project" value="InterPro"/>
</dbReference>
<evidence type="ECO:0000256" key="5">
    <source>
        <dbReference type="PIRSR" id="PIRSR601486-1"/>
    </source>
</evidence>
<dbReference type="EMBL" id="LQXD01000132">
    <property type="protein sequence ID" value="OIJ11927.1"/>
    <property type="molecule type" value="Genomic_DNA"/>
</dbReference>
<evidence type="ECO:0000313" key="7">
    <source>
        <dbReference type="EMBL" id="QOY35167.1"/>
    </source>
</evidence>
<reference evidence="6 8" key="1">
    <citation type="submission" date="2016-10" db="EMBL/GenBank/DDBJ databases">
        <title>Draft genome sequences of four alkaliphilic bacteria belonging to the Anaerobacillus genus.</title>
        <authorList>
            <person name="Bassil N.M."/>
            <person name="Lloyd J.R."/>
        </authorList>
    </citation>
    <scope>NUCLEOTIDE SEQUENCE [LARGE SCALE GENOMIC DNA]</scope>
    <source>
        <strain evidence="6 8">NB2006</strain>
    </source>
</reference>
<dbReference type="RefSeq" id="WP_071317902.1">
    <property type="nucleotide sequence ID" value="NZ_CP063356.2"/>
</dbReference>
<keyword evidence="3 5" id="KW-0479">Metal-binding</keyword>
<keyword evidence="8" id="KW-1185">Reference proteome</keyword>
<dbReference type="EMBL" id="CP063356">
    <property type="protein sequence ID" value="QOY35167.1"/>
    <property type="molecule type" value="Genomic_DNA"/>
</dbReference>
<accession>A0A1S2LJQ8</accession>
<reference evidence="7 8" key="3">
    <citation type="journal article" date="2019" name="Int. J. Syst. Evol. Microbiol.">
        <title>Anaerobacillus isosaccharinicus sp. nov., an alkaliphilic bacterium which degrades isosaccharinic acid.</title>
        <authorList>
            <person name="Bassil N.M."/>
            <person name="Lloyd J.R."/>
        </authorList>
    </citation>
    <scope>NUCLEOTIDE SEQUENCE [LARGE SCALE GENOMIC DNA]</scope>
    <source>
        <strain evidence="7 8">NB2006</strain>
    </source>
</reference>
<dbReference type="Proteomes" id="UP000180175">
    <property type="component" value="Chromosome"/>
</dbReference>
<name>A0A1S2LJQ8_9BACI</name>
<gene>
    <name evidence="7" type="ORF">AWH56_021075</name>
    <name evidence="6" type="ORF">AWH56_15240</name>
</gene>
<reference evidence="7" key="4">
    <citation type="submission" date="2020-10" db="EMBL/GenBank/DDBJ databases">
        <authorList>
            <person name="Bassil N.M."/>
            <person name="Lloyd J.R."/>
        </authorList>
    </citation>
    <scope>NUCLEOTIDE SEQUENCE</scope>
    <source>
        <strain evidence="7">NB2006</strain>
    </source>
</reference>
<dbReference type="KEGG" id="aia:AWH56_021075"/>
<keyword evidence="2 5" id="KW-0349">Heme</keyword>
<dbReference type="GO" id="GO:0046872">
    <property type="term" value="F:metal ion binding"/>
    <property type="evidence" value="ECO:0007669"/>
    <property type="project" value="UniProtKB-KW"/>
</dbReference>
<dbReference type="GO" id="GO:0020037">
    <property type="term" value="F:heme binding"/>
    <property type="evidence" value="ECO:0007669"/>
    <property type="project" value="InterPro"/>
</dbReference>
<keyword evidence="1" id="KW-0813">Transport</keyword>
<evidence type="ECO:0000256" key="3">
    <source>
        <dbReference type="ARBA" id="ARBA00022723"/>
    </source>
</evidence>
<evidence type="ECO:0000256" key="1">
    <source>
        <dbReference type="ARBA" id="ARBA00022448"/>
    </source>
</evidence>
<dbReference type="AlphaFoldDB" id="A0A1S2LJQ8"/>
<reference evidence="7 8" key="2">
    <citation type="journal article" date="2017" name="Genome Announc.">
        <title>Draft Genome Sequences of Four Alkaliphilic Bacteria Belonging to the Anaerobacillus Genus.</title>
        <authorList>
            <person name="Bassil N.M."/>
            <person name="Lloyd J.R."/>
        </authorList>
    </citation>
    <scope>NUCLEOTIDE SEQUENCE [LARGE SCALE GENOMIC DNA]</scope>
    <source>
        <strain evidence="7 8">NB2006</strain>
    </source>
</reference>
<dbReference type="OrthoDB" id="2870033at2"/>
<evidence type="ECO:0000256" key="2">
    <source>
        <dbReference type="ARBA" id="ARBA00022617"/>
    </source>
</evidence>
<evidence type="ECO:0000313" key="6">
    <source>
        <dbReference type="EMBL" id="OIJ11927.1"/>
    </source>
</evidence>
<dbReference type="InterPro" id="IPR012292">
    <property type="entry name" value="Globin/Proto"/>
</dbReference>
<protein>
    <recommendedName>
        <fullName evidence="9">Globin</fullName>
    </recommendedName>
</protein>
<feature type="binding site" description="distal binding residue" evidence="5">
    <location>
        <position position="40"/>
    </location>
    <ligand>
        <name>heme</name>
        <dbReference type="ChEBI" id="CHEBI:30413"/>
    </ligand>
    <ligandPart>
        <name>Fe</name>
        <dbReference type="ChEBI" id="CHEBI:18248"/>
    </ligandPart>
</feature>
<keyword evidence="4 5" id="KW-0408">Iron</keyword>
<evidence type="ECO:0000313" key="8">
    <source>
        <dbReference type="Proteomes" id="UP000180175"/>
    </source>
</evidence>
<organism evidence="6 8">
    <name type="scientific">Anaerobacillus isosaccharinicus</name>
    <dbReference type="NCBI Taxonomy" id="1532552"/>
    <lineage>
        <taxon>Bacteria</taxon>
        <taxon>Bacillati</taxon>
        <taxon>Bacillota</taxon>
        <taxon>Bacilli</taxon>
        <taxon>Bacillales</taxon>
        <taxon>Bacillaceae</taxon>
        <taxon>Anaerobacillus</taxon>
    </lineage>
</organism>
<dbReference type="SUPFAM" id="SSF46458">
    <property type="entry name" value="Globin-like"/>
    <property type="match status" value="1"/>
</dbReference>
<sequence>MSTNNEDHYEDLIKDFFSSVEGDSSLQELLQTFAHEQIQHHPKTFHSHVFGERNYTNEQIQHAHKHISIDDHHFDAMINHFVQTLNSHGYSEEKKNKAIEMLMGYKDMVLGE</sequence>
<dbReference type="InterPro" id="IPR001486">
    <property type="entry name" value="Hemoglobin_trunc"/>
</dbReference>